<feature type="compositionally biased region" description="Pro residues" evidence="1">
    <location>
        <begin position="67"/>
        <end position="108"/>
    </location>
</feature>
<gene>
    <name evidence="2" type="ORF">B1H19_31795</name>
</gene>
<dbReference type="RefSeq" id="WP_083108233.1">
    <property type="nucleotide sequence ID" value="NZ_CP020569.1"/>
</dbReference>
<name>A0A1V0TZ41_9ACTN</name>
<dbReference type="OrthoDB" id="4349962at2"/>
<evidence type="ECO:0008006" key="4">
    <source>
        <dbReference type="Google" id="ProtNLM"/>
    </source>
</evidence>
<proteinExistence type="predicted"/>
<accession>A0A1V0TZ41</accession>
<dbReference type="EMBL" id="CP020569">
    <property type="protein sequence ID" value="ARF58157.1"/>
    <property type="molecule type" value="Genomic_DNA"/>
</dbReference>
<keyword evidence="3" id="KW-1185">Reference proteome</keyword>
<sequence>MTDQGARRGQEDKWWRQLYGDGGDGEVGADSGAVRDAGACAAADSLDERVNSALRTLTPPGRRAPGSTPPPSSSSPVPAPPPSPAPEPAPEPEPGPPSDVPLAHPPVALPAADPEALDDLVPDTELDGAAYGCLTLRAVSLRGDRARYHGEARRDALLTARFGSGRDTLLLVAVATGRPGPEGSPRAARDACARIAAAVGRSGTRLAEDLRGGRRDALRSGLRRLTARGYGTVRGRAPEPAAEPPAAAEDHPAAVRCLLLPADPDCRTRVFFGAGAGGFFRLCDGAWQDLEPAVPQGEAFLFRPVDGRAGDTLLMCSAGLARPLRADTTYADRLALRWGGEPPALSAFLSAAQLPSAGHAGDRTAVGVWES</sequence>
<feature type="region of interest" description="Disordered" evidence="1">
    <location>
        <begin position="50"/>
        <end position="110"/>
    </location>
</feature>
<reference evidence="2 3" key="1">
    <citation type="submission" date="2017-04" db="EMBL/GenBank/DDBJ databases">
        <title>Complete Genome Sequence of Streptomyces gilvosporeus F607, a Capable Producer of Natamycin.</title>
        <authorList>
            <person name="Zong G."/>
            <person name="Zhong C."/>
            <person name="Fu J."/>
            <person name="Qin R."/>
            <person name="Cao G."/>
        </authorList>
    </citation>
    <scope>NUCLEOTIDE SEQUENCE [LARGE SCALE GENOMIC DNA]</scope>
    <source>
        <strain evidence="2 3">F607</strain>
    </source>
</reference>
<feature type="compositionally biased region" description="Basic and acidic residues" evidence="1">
    <location>
        <begin position="1"/>
        <end position="15"/>
    </location>
</feature>
<evidence type="ECO:0000256" key="1">
    <source>
        <dbReference type="SAM" id="MobiDB-lite"/>
    </source>
</evidence>
<dbReference type="Proteomes" id="UP000192726">
    <property type="component" value="Chromosome"/>
</dbReference>
<organism evidence="2 3">
    <name type="scientific">Streptomyces gilvosporeus</name>
    <dbReference type="NCBI Taxonomy" id="553510"/>
    <lineage>
        <taxon>Bacteria</taxon>
        <taxon>Bacillati</taxon>
        <taxon>Actinomycetota</taxon>
        <taxon>Actinomycetes</taxon>
        <taxon>Kitasatosporales</taxon>
        <taxon>Streptomycetaceae</taxon>
        <taxon>Streptomyces</taxon>
    </lineage>
</organism>
<dbReference type="KEGG" id="sgv:B1H19_31795"/>
<feature type="region of interest" description="Disordered" evidence="1">
    <location>
        <begin position="1"/>
        <end position="32"/>
    </location>
</feature>
<evidence type="ECO:0000313" key="3">
    <source>
        <dbReference type="Proteomes" id="UP000192726"/>
    </source>
</evidence>
<protein>
    <recommendedName>
        <fullName evidence="4">Protein phosphatase 2C domain-containing protein</fullName>
    </recommendedName>
</protein>
<evidence type="ECO:0000313" key="2">
    <source>
        <dbReference type="EMBL" id="ARF58157.1"/>
    </source>
</evidence>
<dbReference type="STRING" id="553510.B1H19_31795"/>
<dbReference type="AlphaFoldDB" id="A0A1V0TZ41"/>